<organism evidence="2 3">
    <name type="scientific">Phialemonium thermophilum</name>
    <dbReference type="NCBI Taxonomy" id="223376"/>
    <lineage>
        <taxon>Eukaryota</taxon>
        <taxon>Fungi</taxon>
        <taxon>Dikarya</taxon>
        <taxon>Ascomycota</taxon>
        <taxon>Pezizomycotina</taxon>
        <taxon>Sordariomycetes</taxon>
        <taxon>Sordariomycetidae</taxon>
        <taxon>Cephalothecales</taxon>
        <taxon>Cephalothecaceae</taxon>
        <taxon>Phialemonium</taxon>
    </lineage>
</organism>
<evidence type="ECO:0000313" key="2">
    <source>
        <dbReference type="EMBL" id="KAL1852506.1"/>
    </source>
</evidence>
<evidence type="ECO:0000256" key="1">
    <source>
        <dbReference type="SAM" id="MobiDB-lite"/>
    </source>
</evidence>
<reference evidence="2 3" key="1">
    <citation type="journal article" date="2024" name="Commun. Biol.">
        <title>Comparative genomic analysis of thermophilic fungi reveals convergent evolutionary adaptations and gene losses.</title>
        <authorList>
            <person name="Steindorff A.S."/>
            <person name="Aguilar-Pontes M.V."/>
            <person name="Robinson A.J."/>
            <person name="Andreopoulos B."/>
            <person name="LaButti K."/>
            <person name="Kuo A."/>
            <person name="Mondo S."/>
            <person name="Riley R."/>
            <person name="Otillar R."/>
            <person name="Haridas S."/>
            <person name="Lipzen A."/>
            <person name="Grimwood J."/>
            <person name="Schmutz J."/>
            <person name="Clum A."/>
            <person name="Reid I.D."/>
            <person name="Moisan M.C."/>
            <person name="Butler G."/>
            <person name="Nguyen T.T.M."/>
            <person name="Dewar K."/>
            <person name="Conant G."/>
            <person name="Drula E."/>
            <person name="Henrissat B."/>
            <person name="Hansel C."/>
            <person name="Singer S."/>
            <person name="Hutchinson M.I."/>
            <person name="de Vries R.P."/>
            <person name="Natvig D.O."/>
            <person name="Powell A.J."/>
            <person name="Tsang A."/>
            <person name="Grigoriev I.V."/>
        </authorList>
    </citation>
    <scope>NUCLEOTIDE SEQUENCE [LARGE SCALE GENOMIC DNA]</scope>
    <source>
        <strain evidence="2 3">ATCC 24622</strain>
    </source>
</reference>
<feature type="region of interest" description="Disordered" evidence="1">
    <location>
        <begin position="1"/>
        <end position="38"/>
    </location>
</feature>
<feature type="compositionally biased region" description="Low complexity" evidence="1">
    <location>
        <begin position="262"/>
        <end position="283"/>
    </location>
</feature>
<keyword evidence="3" id="KW-1185">Reference proteome</keyword>
<accession>A0ABR3W412</accession>
<comment type="caution">
    <text evidence="2">The sequence shown here is derived from an EMBL/GenBank/DDBJ whole genome shotgun (WGS) entry which is preliminary data.</text>
</comment>
<proteinExistence type="predicted"/>
<feature type="compositionally biased region" description="Low complexity" evidence="1">
    <location>
        <begin position="293"/>
        <end position="302"/>
    </location>
</feature>
<feature type="compositionally biased region" description="Polar residues" evidence="1">
    <location>
        <begin position="10"/>
        <end position="38"/>
    </location>
</feature>
<dbReference type="Proteomes" id="UP001586593">
    <property type="component" value="Unassembled WGS sequence"/>
</dbReference>
<evidence type="ECO:0000313" key="3">
    <source>
        <dbReference type="Proteomes" id="UP001586593"/>
    </source>
</evidence>
<dbReference type="EMBL" id="JAZHXJ010000735">
    <property type="protein sequence ID" value="KAL1852506.1"/>
    <property type="molecule type" value="Genomic_DNA"/>
</dbReference>
<gene>
    <name evidence="2" type="ORF">VTK73DRAFT_9180</name>
</gene>
<name>A0ABR3W412_9PEZI</name>
<feature type="region of interest" description="Disordered" evidence="1">
    <location>
        <begin position="262"/>
        <end position="302"/>
    </location>
</feature>
<protein>
    <submittedName>
        <fullName evidence="2">Uncharacterized protein</fullName>
    </submittedName>
</protein>
<sequence>MRLASRPGRSRTNSCTSVPTVRRWASTSTRTGLLSPTRISRSTDDVMVAENSRVCRARGSVVRISLSSSANPSSSMRSASSSTRISTESTAKLAELRMWSMNRPGVAITTSGLCRSSASCAFRLRPPTARQNLMSVWLASLVATAWHCMASSRVGARITTRVVATFLGRYSSLSRIGTTKAAVLPDPVTAPPTTSLPISAMGMVLAWIGVGVWKPTAVSPRRMGRDSDIFWNDATCSSLLFLPFLPAAVIVPSSSGAKKAARLASSSGSSSSSSSLESDWRSSGCSTGVATESSSSWSSEDP</sequence>